<accession>A0A1G8LAR2</accession>
<feature type="region of interest" description="Disordered" evidence="1">
    <location>
        <begin position="91"/>
        <end position="124"/>
    </location>
</feature>
<feature type="region of interest" description="Disordered" evidence="1">
    <location>
        <begin position="140"/>
        <end position="209"/>
    </location>
</feature>
<dbReference type="AlphaFoldDB" id="A0A1G8LAR2"/>
<feature type="compositionally biased region" description="Low complexity" evidence="1">
    <location>
        <begin position="91"/>
        <end position="117"/>
    </location>
</feature>
<dbReference type="STRING" id="490829.SAMN05421850_103241"/>
<protein>
    <recommendedName>
        <fullName evidence="4">Chemotaxis protein CheA</fullName>
    </recommendedName>
</protein>
<dbReference type="RefSeq" id="WP_425433941.1">
    <property type="nucleotide sequence ID" value="NZ_FNEB01000003.1"/>
</dbReference>
<organism evidence="2 3">
    <name type="scientific">Lutimaribacter saemankumensis</name>
    <dbReference type="NCBI Taxonomy" id="490829"/>
    <lineage>
        <taxon>Bacteria</taxon>
        <taxon>Pseudomonadati</taxon>
        <taxon>Pseudomonadota</taxon>
        <taxon>Alphaproteobacteria</taxon>
        <taxon>Rhodobacterales</taxon>
        <taxon>Roseobacteraceae</taxon>
        <taxon>Lutimaribacter</taxon>
    </lineage>
</organism>
<feature type="compositionally biased region" description="Acidic residues" evidence="1">
    <location>
        <begin position="350"/>
        <end position="367"/>
    </location>
</feature>
<dbReference type="EMBL" id="FNEB01000003">
    <property type="protein sequence ID" value="SDI52736.1"/>
    <property type="molecule type" value="Genomic_DNA"/>
</dbReference>
<keyword evidence="3" id="KW-1185">Reference proteome</keyword>
<feature type="region of interest" description="Disordered" evidence="1">
    <location>
        <begin position="602"/>
        <end position="653"/>
    </location>
</feature>
<evidence type="ECO:0008006" key="4">
    <source>
        <dbReference type="Google" id="ProtNLM"/>
    </source>
</evidence>
<reference evidence="2 3" key="1">
    <citation type="submission" date="2016-10" db="EMBL/GenBank/DDBJ databases">
        <authorList>
            <person name="de Groot N.N."/>
        </authorList>
    </citation>
    <scope>NUCLEOTIDE SEQUENCE [LARGE SCALE GENOMIC DNA]</scope>
    <source>
        <strain evidence="2 3">DSM 28010</strain>
    </source>
</reference>
<feature type="compositionally biased region" description="Basic and acidic residues" evidence="1">
    <location>
        <begin position="551"/>
        <end position="561"/>
    </location>
</feature>
<dbReference type="PROSITE" id="PS51257">
    <property type="entry name" value="PROKAR_LIPOPROTEIN"/>
    <property type="match status" value="1"/>
</dbReference>
<feature type="region of interest" description="Disordered" evidence="1">
    <location>
        <begin position="473"/>
        <end position="571"/>
    </location>
</feature>
<feature type="compositionally biased region" description="Acidic residues" evidence="1">
    <location>
        <begin position="435"/>
        <end position="452"/>
    </location>
</feature>
<feature type="region of interest" description="Disordered" evidence="1">
    <location>
        <begin position="350"/>
        <end position="456"/>
    </location>
</feature>
<evidence type="ECO:0000313" key="2">
    <source>
        <dbReference type="EMBL" id="SDI52736.1"/>
    </source>
</evidence>
<feature type="region of interest" description="Disordered" evidence="1">
    <location>
        <begin position="300"/>
        <end position="333"/>
    </location>
</feature>
<feature type="compositionally biased region" description="Acidic residues" evidence="1">
    <location>
        <begin position="306"/>
        <end position="333"/>
    </location>
</feature>
<feature type="compositionally biased region" description="Acidic residues" evidence="1">
    <location>
        <begin position="480"/>
        <end position="550"/>
    </location>
</feature>
<proteinExistence type="predicted"/>
<dbReference type="Proteomes" id="UP000199340">
    <property type="component" value="Unassembled WGS sequence"/>
</dbReference>
<name>A0A1G8LAR2_9RHOB</name>
<evidence type="ECO:0000313" key="3">
    <source>
        <dbReference type="Proteomes" id="UP000199340"/>
    </source>
</evidence>
<gene>
    <name evidence="2" type="ORF">SAMN05421850_103241</name>
</gene>
<sequence length="790" mass="85739">MVSTSKILTVSYGTFSCTLEGFDDSFETMKAIAEYFRDLAADDRYFGAEPPTPDAEMLARIAEREIARRVEAREEKGGIVLRASDAAKHATPALGAATADAAAQPAETPEPSAEPQADTAEAPTQAAPILETEDAPEAIEPATEEAEAPEAAEIDEAEPEPQAAPDMPEAEEAQAEAEEMEEAPAEAETPVEEVAEDTVVEEAAEDTAADEIEEVEAEEITPAAVQADDNSIAAKLQRIRAVVSRNTTEVTDYSEDQHADAFVEPEMASLDAVLSEEPEEEAAAEFVEDEDGGMADIMAETHPEEIDADEEGEAEDLVDESIESEPETAEEEALDTLEAELQALVEETPEVMEEVEEEASAEVDEALTLEPESRIEDEDEDDVASILDKLAGLSDDEPAEAPVFDEAEDEDVPVAKDAPVTEDDLEAFLSGLSSESEEDSAEPEAEAAEVAEEPAPLRARVLKMKRADFEEAIAQGHLEESDEDDDAWDDDWNALDDTDLSPEEEAELQAELAEVEAELDDDDADTLDLDDDAEGEIDSIFAETEDDTPDLQDRRRARDQLDGAASESDMSRLMAKTISEMDEPESANRRSAIQHLRAAVAATRADKEAGISNRPDTIGEAFREDLASVVRPRRPRTEGSGTARPTEPTRPAPLKLVAEQRIDAPSAPQAPVRPRRVSMSEIRDEQHEDVHAAQDSEGFADYAETMGAHDLPEILEAAAAYLSFVEGRDQFSRPQLMTRARAVIGDDFSREDGLRSFGQLLRQGKIQKLKGGRFTVSEDIGFQPGARRVG</sequence>
<evidence type="ECO:0000256" key="1">
    <source>
        <dbReference type="SAM" id="MobiDB-lite"/>
    </source>
</evidence>
<feature type="compositionally biased region" description="Acidic residues" evidence="1">
    <location>
        <begin position="394"/>
        <end position="412"/>
    </location>
</feature>
<feature type="compositionally biased region" description="Acidic residues" evidence="1">
    <location>
        <begin position="168"/>
        <end position="209"/>
    </location>
</feature>
<feature type="compositionally biased region" description="Acidic residues" evidence="1">
    <location>
        <begin position="140"/>
        <end position="159"/>
    </location>
</feature>